<evidence type="ECO:0000256" key="3">
    <source>
        <dbReference type="ARBA" id="ARBA00022692"/>
    </source>
</evidence>
<evidence type="ECO:0000256" key="1">
    <source>
        <dbReference type="ARBA" id="ARBA00004651"/>
    </source>
</evidence>
<dbReference type="Pfam" id="PF12698">
    <property type="entry name" value="ABC2_membrane_3"/>
    <property type="match status" value="1"/>
</dbReference>
<protein>
    <submittedName>
        <fullName evidence="8">ABC transporter permease</fullName>
    </submittedName>
</protein>
<feature type="transmembrane region" description="Helical" evidence="6">
    <location>
        <begin position="237"/>
        <end position="260"/>
    </location>
</feature>
<keyword evidence="5 6" id="KW-0472">Membrane</keyword>
<name>A0AAE3TE46_9BACT</name>
<dbReference type="InterPro" id="IPR013525">
    <property type="entry name" value="ABC2_TM"/>
</dbReference>
<evidence type="ECO:0000256" key="5">
    <source>
        <dbReference type="ARBA" id="ARBA00023136"/>
    </source>
</evidence>
<dbReference type="Gene3D" id="3.40.1710.10">
    <property type="entry name" value="abc type-2 transporter like domain"/>
    <property type="match status" value="1"/>
</dbReference>
<feature type="transmembrane region" description="Helical" evidence="6">
    <location>
        <begin position="186"/>
        <end position="204"/>
    </location>
</feature>
<evidence type="ECO:0000313" key="9">
    <source>
        <dbReference type="Proteomes" id="UP001221302"/>
    </source>
</evidence>
<evidence type="ECO:0000259" key="7">
    <source>
        <dbReference type="Pfam" id="PF12698"/>
    </source>
</evidence>
<feature type="transmembrane region" description="Helical" evidence="6">
    <location>
        <begin position="266"/>
        <end position="288"/>
    </location>
</feature>
<dbReference type="RefSeq" id="WP_321535650.1">
    <property type="nucleotide sequence ID" value="NZ_JARGDL010000007.1"/>
</dbReference>
<sequence length="384" mass="45103">MNAIKIIFYREIRRIIKDRNLITILLIAPIFYAFFYSSIYINKSEIDVNIVVVDNDNSYLSNFLIRNLDAHKLIKVKKISRDFFHAKNDINKLEEFGILYIPKNFEATLRNGRGTTVKLFLNSTRFLISNDINKSINEVINNFNSNIKLKYFLSQGFNYKQSFGMIEPIHADIRNLYNITESYGDFLIPAVLILILHQTLLIGLSESFAKEREFSTLRILQKLSNNSINKIIIGKSLFYLILYSSYSMFLFGLVLNLFKINFSGHIIPFIIITFITILSIIFFSIFISSFFPRKILVIQFLSLTSYPIFLISGFSWPQESLPFFLRIFSWLIPFTPYSNAFIKIYHMEASFENIYLIIIHLIMISILYYVLSYIRINHLIKKQK</sequence>
<dbReference type="PANTHER" id="PTHR30294:SF46">
    <property type="entry name" value="ABC TRANSPORTER PERMEASE"/>
    <property type="match status" value="1"/>
</dbReference>
<evidence type="ECO:0000256" key="6">
    <source>
        <dbReference type="SAM" id="Phobius"/>
    </source>
</evidence>
<dbReference type="PANTHER" id="PTHR30294">
    <property type="entry name" value="MEMBRANE COMPONENT OF ABC TRANSPORTER YHHJ-RELATED"/>
    <property type="match status" value="1"/>
</dbReference>
<dbReference type="AlphaFoldDB" id="A0AAE3TE46"/>
<accession>A0AAE3TE46</accession>
<keyword evidence="9" id="KW-1185">Reference proteome</keyword>
<feature type="transmembrane region" description="Helical" evidence="6">
    <location>
        <begin position="295"/>
        <end position="317"/>
    </location>
</feature>
<dbReference type="GO" id="GO:0140359">
    <property type="term" value="F:ABC-type transporter activity"/>
    <property type="evidence" value="ECO:0007669"/>
    <property type="project" value="InterPro"/>
</dbReference>
<keyword evidence="2" id="KW-1003">Cell membrane</keyword>
<evidence type="ECO:0000256" key="2">
    <source>
        <dbReference type="ARBA" id="ARBA00022475"/>
    </source>
</evidence>
<evidence type="ECO:0000256" key="4">
    <source>
        <dbReference type="ARBA" id="ARBA00022989"/>
    </source>
</evidence>
<organism evidence="8 9">
    <name type="scientific">Stygiobacter electus</name>
    <dbReference type="NCBI Taxonomy" id="3032292"/>
    <lineage>
        <taxon>Bacteria</taxon>
        <taxon>Pseudomonadati</taxon>
        <taxon>Ignavibacteriota</taxon>
        <taxon>Ignavibacteria</taxon>
        <taxon>Ignavibacteriales</taxon>
        <taxon>Melioribacteraceae</taxon>
        <taxon>Stygiobacter</taxon>
    </lineage>
</organism>
<dbReference type="EMBL" id="JARGDL010000007">
    <property type="protein sequence ID" value="MDF1611883.1"/>
    <property type="molecule type" value="Genomic_DNA"/>
</dbReference>
<feature type="transmembrane region" description="Helical" evidence="6">
    <location>
        <begin position="354"/>
        <end position="374"/>
    </location>
</feature>
<feature type="transmembrane region" description="Helical" evidence="6">
    <location>
        <begin position="21"/>
        <end position="41"/>
    </location>
</feature>
<comment type="caution">
    <text evidence="8">The sequence shown here is derived from an EMBL/GenBank/DDBJ whole genome shotgun (WGS) entry which is preliminary data.</text>
</comment>
<feature type="domain" description="ABC-2 type transporter transmembrane" evidence="7">
    <location>
        <begin position="23"/>
        <end position="373"/>
    </location>
</feature>
<keyword evidence="3 6" id="KW-0812">Transmembrane</keyword>
<evidence type="ECO:0000313" key="8">
    <source>
        <dbReference type="EMBL" id="MDF1611883.1"/>
    </source>
</evidence>
<reference evidence="8" key="1">
    <citation type="submission" date="2023-03" db="EMBL/GenBank/DDBJ databases">
        <title>Stygiobacter electus gen. nov., sp. nov., facultatively anaerobic thermotolerant bacterium of the class Ignavibacteria from a well of Yessentuki mineral water deposit.</title>
        <authorList>
            <person name="Podosokorskaya O.A."/>
            <person name="Elcheninov A.G."/>
            <person name="Petrova N.F."/>
            <person name="Zavarzina D.G."/>
            <person name="Kublanov I.V."/>
            <person name="Merkel A.Y."/>
        </authorList>
    </citation>
    <scope>NUCLEOTIDE SEQUENCE</scope>
    <source>
        <strain evidence="8">09-Me</strain>
    </source>
</reference>
<dbReference type="InterPro" id="IPR051449">
    <property type="entry name" value="ABC-2_transporter_component"/>
</dbReference>
<dbReference type="Proteomes" id="UP001221302">
    <property type="component" value="Unassembled WGS sequence"/>
</dbReference>
<dbReference type="GO" id="GO:0005886">
    <property type="term" value="C:plasma membrane"/>
    <property type="evidence" value="ECO:0007669"/>
    <property type="project" value="UniProtKB-SubCell"/>
</dbReference>
<proteinExistence type="predicted"/>
<keyword evidence="4 6" id="KW-1133">Transmembrane helix</keyword>
<gene>
    <name evidence="8" type="ORF">P0M35_06960</name>
</gene>
<comment type="subcellular location">
    <subcellularLocation>
        <location evidence="1">Cell membrane</location>
        <topology evidence="1">Multi-pass membrane protein</topology>
    </subcellularLocation>
</comment>